<dbReference type="InterPro" id="IPR024607">
    <property type="entry name" value="Sulfatase_CS"/>
</dbReference>
<protein>
    <submittedName>
        <fullName evidence="7">Sulfatase-like hydrolase/transferase</fullName>
    </submittedName>
</protein>
<proteinExistence type="inferred from homology"/>
<dbReference type="InterPro" id="IPR050738">
    <property type="entry name" value="Sulfatase"/>
</dbReference>
<dbReference type="AlphaFoldDB" id="A0A514CND8"/>
<dbReference type="InterPro" id="IPR000917">
    <property type="entry name" value="Sulfatase_N"/>
</dbReference>
<dbReference type="Gene3D" id="3.30.1120.10">
    <property type="match status" value="1"/>
</dbReference>
<comment type="similarity">
    <text evidence="1">Belongs to the sulfatase family.</text>
</comment>
<dbReference type="InterPro" id="IPR017850">
    <property type="entry name" value="Alkaline_phosphatase_core_sf"/>
</dbReference>
<sequence length="448" mass="51153">MIINNHLSKTKFSMAIMFFIGFTFFVLANCKGQNPSAVKPNIILIMADDLGYGGIGSYGEHRIKTPHLDALTREGIKFTDFHSNGAVCTPTRAALLTGNYQQKSGLEGVIYAYNETRKTGLDTSQITIAKLLKNNGYRTGIMGKWHLGYQKEYNPVYHGFDEFHGYVSGNIDYHSHIDGSGVYDWWHDLEIVEEEGYVTDLITQHSVNFIHENRDNPFFLYVAQESPHNPFQGRNDPALRSLGTGKYTPVQDKRRAYKEMVEVMDEGMGKIMGALEKNNLLENTLVFFLSDNGALPIGNNGGLNGKKALLLEGGHRVPAIAYWKGHISPGESPETLITMDLLPTFLSVSRSQVPQDVKFDGRDFSKILFDPSKLEERTLFWRFRDQKAVRRKQWKLLINESDTTLYDLHQDLNERNDISNRHQDKVRNLVEEFEEWEKKIGQNQMKTF</sequence>
<keyword evidence="5" id="KW-1133">Transmembrane helix</keyword>
<keyword evidence="4" id="KW-0106">Calcium</keyword>
<dbReference type="EMBL" id="CP041253">
    <property type="protein sequence ID" value="QDH81300.1"/>
    <property type="molecule type" value="Genomic_DNA"/>
</dbReference>
<dbReference type="Proteomes" id="UP000316614">
    <property type="component" value="Chromosome"/>
</dbReference>
<evidence type="ECO:0000256" key="4">
    <source>
        <dbReference type="ARBA" id="ARBA00022837"/>
    </source>
</evidence>
<keyword evidence="8" id="KW-1185">Reference proteome</keyword>
<evidence type="ECO:0000259" key="6">
    <source>
        <dbReference type="Pfam" id="PF00884"/>
    </source>
</evidence>
<dbReference type="PANTHER" id="PTHR42693:SF53">
    <property type="entry name" value="ENDO-4-O-SULFATASE"/>
    <property type="match status" value="1"/>
</dbReference>
<gene>
    <name evidence="7" type="ORF">FKX85_20615</name>
</gene>
<keyword evidence="3 7" id="KW-0378">Hydrolase</keyword>
<accession>A0A514CND8</accession>
<dbReference type="RefSeq" id="WP_141616514.1">
    <property type="nucleotide sequence ID" value="NZ_CP041253.1"/>
</dbReference>
<dbReference type="GO" id="GO:0004065">
    <property type="term" value="F:arylsulfatase activity"/>
    <property type="evidence" value="ECO:0007669"/>
    <property type="project" value="TreeGrafter"/>
</dbReference>
<evidence type="ECO:0000313" key="8">
    <source>
        <dbReference type="Proteomes" id="UP000316614"/>
    </source>
</evidence>
<keyword evidence="7" id="KW-0808">Transferase</keyword>
<dbReference type="SUPFAM" id="SSF53649">
    <property type="entry name" value="Alkaline phosphatase-like"/>
    <property type="match status" value="1"/>
</dbReference>
<dbReference type="Pfam" id="PF00884">
    <property type="entry name" value="Sulfatase"/>
    <property type="match status" value="1"/>
</dbReference>
<keyword evidence="2" id="KW-0479">Metal-binding</keyword>
<evidence type="ECO:0000256" key="2">
    <source>
        <dbReference type="ARBA" id="ARBA00022723"/>
    </source>
</evidence>
<dbReference type="GO" id="GO:0046872">
    <property type="term" value="F:metal ion binding"/>
    <property type="evidence" value="ECO:0007669"/>
    <property type="project" value="UniProtKB-KW"/>
</dbReference>
<evidence type="ECO:0000256" key="1">
    <source>
        <dbReference type="ARBA" id="ARBA00008779"/>
    </source>
</evidence>
<dbReference type="GO" id="GO:0016740">
    <property type="term" value="F:transferase activity"/>
    <property type="evidence" value="ECO:0007669"/>
    <property type="project" value="UniProtKB-KW"/>
</dbReference>
<organism evidence="7 8">
    <name type="scientific">Echinicola soli</name>
    <dbReference type="NCBI Taxonomy" id="2591634"/>
    <lineage>
        <taxon>Bacteria</taxon>
        <taxon>Pseudomonadati</taxon>
        <taxon>Bacteroidota</taxon>
        <taxon>Cytophagia</taxon>
        <taxon>Cytophagales</taxon>
        <taxon>Cyclobacteriaceae</taxon>
        <taxon>Echinicola</taxon>
    </lineage>
</organism>
<dbReference type="OrthoDB" id="9764377at2"/>
<evidence type="ECO:0000313" key="7">
    <source>
        <dbReference type="EMBL" id="QDH81300.1"/>
    </source>
</evidence>
<feature type="domain" description="Sulfatase N-terminal" evidence="6">
    <location>
        <begin position="40"/>
        <end position="347"/>
    </location>
</feature>
<evidence type="ECO:0000256" key="5">
    <source>
        <dbReference type="SAM" id="Phobius"/>
    </source>
</evidence>
<keyword evidence="5" id="KW-0472">Membrane</keyword>
<name>A0A514CND8_9BACT</name>
<dbReference type="KEGG" id="echi:FKX85_20615"/>
<keyword evidence="5" id="KW-0812">Transmembrane</keyword>
<dbReference type="Gene3D" id="3.40.720.10">
    <property type="entry name" value="Alkaline Phosphatase, subunit A"/>
    <property type="match status" value="1"/>
</dbReference>
<dbReference type="PROSITE" id="PS00523">
    <property type="entry name" value="SULFATASE_1"/>
    <property type="match status" value="1"/>
</dbReference>
<reference evidence="7 8" key="1">
    <citation type="submission" date="2019-06" db="EMBL/GenBank/DDBJ databases">
        <title>Echinicola alkalisoli sp. nov. isolated from saline soil.</title>
        <authorList>
            <person name="Sun J.-Q."/>
            <person name="Xu L."/>
        </authorList>
    </citation>
    <scope>NUCLEOTIDE SEQUENCE [LARGE SCALE GENOMIC DNA]</scope>
    <source>
        <strain evidence="7 8">LN3S3</strain>
    </source>
</reference>
<evidence type="ECO:0000256" key="3">
    <source>
        <dbReference type="ARBA" id="ARBA00022801"/>
    </source>
</evidence>
<feature type="transmembrane region" description="Helical" evidence="5">
    <location>
        <begin position="12"/>
        <end position="28"/>
    </location>
</feature>
<dbReference type="PANTHER" id="PTHR42693">
    <property type="entry name" value="ARYLSULFATASE FAMILY MEMBER"/>
    <property type="match status" value="1"/>
</dbReference>